<dbReference type="EMBL" id="JBHSMP010000026">
    <property type="protein sequence ID" value="MFC5430967.1"/>
    <property type="molecule type" value="Genomic_DNA"/>
</dbReference>
<evidence type="ECO:0000313" key="2">
    <source>
        <dbReference type="Proteomes" id="UP001596103"/>
    </source>
</evidence>
<comment type="caution">
    <text evidence="1">The sequence shown here is derived from an EMBL/GenBank/DDBJ whole genome shotgun (WGS) entry which is preliminary data.</text>
</comment>
<name>A0ABW0JCS6_9BURK</name>
<accession>A0ABW0JCS6</accession>
<sequence length="220" mass="24610">MPTDYIAPFALWIVIRHMRLADGSHHTEPAWVRSEDHRDLVVFVSRLHAYLYATLRNIDHTRGESDGWQCIPLSAFDLCGCIREADGPLKCAMAFSFECDATGALIIANGAPRLRFVELTFNVPNPVEGAVFNFSQGAFDVMREQWEHIGAYDYPQSIERIDAMDDVTFAHALGVALQAALVTRAEYASDHWTVYDADAGYWISSPVRSYSGVPATRTVH</sequence>
<gene>
    <name evidence="1" type="ORF">ACFPTO_19505</name>
</gene>
<protein>
    <submittedName>
        <fullName evidence="1">Uncharacterized protein</fullName>
    </submittedName>
</protein>
<keyword evidence="2" id="KW-1185">Reference proteome</keyword>
<dbReference type="RefSeq" id="WP_377713865.1">
    <property type="nucleotide sequence ID" value="NZ_JBHSMP010000026.1"/>
</dbReference>
<reference evidence="2" key="1">
    <citation type="journal article" date="2019" name="Int. J. Syst. Evol. Microbiol.">
        <title>The Global Catalogue of Microorganisms (GCM) 10K type strain sequencing project: providing services to taxonomists for standard genome sequencing and annotation.</title>
        <authorList>
            <consortium name="The Broad Institute Genomics Platform"/>
            <consortium name="The Broad Institute Genome Sequencing Center for Infectious Disease"/>
            <person name="Wu L."/>
            <person name="Ma J."/>
        </authorList>
    </citation>
    <scope>NUCLEOTIDE SEQUENCE [LARGE SCALE GENOMIC DNA]</scope>
    <source>
        <strain evidence="2">CCUG 56042</strain>
    </source>
</reference>
<dbReference type="Proteomes" id="UP001596103">
    <property type="component" value="Unassembled WGS sequence"/>
</dbReference>
<organism evidence="1 2">
    <name type="scientific">Paraburkholderia denitrificans</name>
    <dbReference type="NCBI Taxonomy" id="694025"/>
    <lineage>
        <taxon>Bacteria</taxon>
        <taxon>Pseudomonadati</taxon>
        <taxon>Pseudomonadota</taxon>
        <taxon>Betaproteobacteria</taxon>
        <taxon>Burkholderiales</taxon>
        <taxon>Burkholderiaceae</taxon>
        <taxon>Paraburkholderia</taxon>
    </lineage>
</organism>
<evidence type="ECO:0000313" key="1">
    <source>
        <dbReference type="EMBL" id="MFC5430967.1"/>
    </source>
</evidence>
<proteinExistence type="predicted"/>